<comment type="caution">
    <text evidence="1">The sequence shown here is derived from an EMBL/GenBank/DDBJ whole genome shotgun (WGS) entry which is preliminary data.</text>
</comment>
<sequence>CFIAVEAKAEETEKKIEEAKREGLGNATLLDAQYLLLACGSLRLSYDIYKKPLIQSLSL</sequence>
<feature type="non-terminal residue" evidence="1">
    <location>
        <position position="1"/>
    </location>
</feature>
<dbReference type="AlphaFoldDB" id="X1LX68"/>
<gene>
    <name evidence="1" type="ORF">S03H2_72241</name>
</gene>
<proteinExistence type="predicted"/>
<dbReference type="EMBL" id="BARU01048732">
    <property type="protein sequence ID" value="GAH98743.1"/>
    <property type="molecule type" value="Genomic_DNA"/>
</dbReference>
<evidence type="ECO:0000313" key="1">
    <source>
        <dbReference type="EMBL" id="GAH98743.1"/>
    </source>
</evidence>
<organism evidence="1">
    <name type="scientific">marine sediment metagenome</name>
    <dbReference type="NCBI Taxonomy" id="412755"/>
    <lineage>
        <taxon>unclassified sequences</taxon>
        <taxon>metagenomes</taxon>
        <taxon>ecological metagenomes</taxon>
    </lineage>
</organism>
<protein>
    <submittedName>
        <fullName evidence="1">Uncharacterized protein</fullName>
    </submittedName>
</protein>
<accession>X1LX68</accession>
<name>X1LX68_9ZZZZ</name>
<reference evidence="1" key="1">
    <citation type="journal article" date="2014" name="Front. Microbiol.">
        <title>High frequency of phylogenetically diverse reductive dehalogenase-homologous genes in deep subseafloor sedimentary metagenomes.</title>
        <authorList>
            <person name="Kawai M."/>
            <person name="Futagami T."/>
            <person name="Toyoda A."/>
            <person name="Takaki Y."/>
            <person name="Nishi S."/>
            <person name="Hori S."/>
            <person name="Arai W."/>
            <person name="Tsubouchi T."/>
            <person name="Morono Y."/>
            <person name="Uchiyama I."/>
            <person name="Ito T."/>
            <person name="Fujiyama A."/>
            <person name="Inagaki F."/>
            <person name="Takami H."/>
        </authorList>
    </citation>
    <scope>NUCLEOTIDE SEQUENCE</scope>
    <source>
        <strain evidence="1">Expedition CK06-06</strain>
    </source>
</reference>